<dbReference type="PROSITE" id="PS51383">
    <property type="entry name" value="YJEF_C_3"/>
    <property type="match status" value="1"/>
</dbReference>
<dbReference type="EC" id="5.1.99.6" evidence="19"/>
<dbReference type="OrthoDB" id="9806925at2"/>
<evidence type="ECO:0000256" key="7">
    <source>
        <dbReference type="ARBA" id="ARBA00022840"/>
    </source>
</evidence>
<feature type="binding site" evidence="18">
    <location>
        <begin position="57"/>
        <end position="61"/>
    </location>
    <ligand>
        <name>(6S)-NADPHX</name>
        <dbReference type="ChEBI" id="CHEBI:64076"/>
    </ligand>
</feature>
<comment type="subunit">
    <text evidence="17">Homotetramer.</text>
</comment>
<dbReference type="GO" id="GO:0052855">
    <property type="term" value="F:ADP-dependent NAD(P)H-hydrate dehydratase activity"/>
    <property type="evidence" value="ECO:0007669"/>
    <property type="project" value="UniProtKB-UniRule"/>
</dbReference>
<dbReference type="Gene3D" id="3.40.50.10260">
    <property type="entry name" value="YjeF N-terminal domain"/>
    <property type="match status" value="1"/>
</dbReference>
<evidence type="ECO:0000259" key="20">
    <source>
        <dbReference type="PROSITE" id="PS51383"/>
    </source>
</evidence>
<comment type="function">
    <text evidence="14 19">Bifunctional enzyme that catalyzes the epimerization of the S- and R-forms of NAD(P)HX and the dehydration of the S-form of NAD(P)HX at the expense of ADP, which is converted to AMP. This allows the repair of both epimers of NAD(P)HX, a damaged form of NAD(P)H that is a result of enzymatic or heat-dependent hydration.</text>
</comment>
<gene>
    <name evidence="18" type="primary">nnrE</name>
    <name evidence="17" type="synonym">nnrD</name>
    <name evidence="22" type="ORF">EV672_104192</name>
</gene>
<dbReference type="InterPro" id="IPR036652">
    <property type="entry name" value="YjeF_N_dom_sf"/>
</dbReference>
<name>A0A4R6RCB2_9BURK</name>
<keyword evidence="9 18" id="KW-0630">Potassium</keyword>
<comment type="cofactor">
    <cofactor evidence="17">
        <name>Mg(2+)</name>
        <dbReference type="ChEBI" id="CHEBI:18420"/>
    </cofactor>
</comment>
<comment type="caution">
    <text evidence="18">Lacks conserved residue(s) required for the propagation of feature annotation.</text>
</comment>
<dbReference type="NCBIfam" id="TIGR00197">
    <property type="entry name" value="yjeF_nterm"/>
    <property type="match status" value="1"/>
</dbReference>
<dbReference type="GO" id="GO:0046496">
    <property type="term" value="P:nicotinamide nucleotide metabolic process"/>
    <property type="evidence" value="ECO:0007669"/>
    <property type="project" value="UniProtKB-UniRule"/>
</dbReference>
<organism evidence="22 23">
    <name type="scientific">Aquabacterium commune</name>
    <dbReference type="NCBI Taxonomy" id="70586"/>
    <lineage>
        <taxon>Bacteria</taxon>
        <taxon>Pseudomonadati</taxon>
        <taxon>Pseudomonadota</taxon>
        <taxon>Betaproteobacteria</taxon>
        <taxon>Burkholderiales</taxon>
        <taxon>Aquabacterium</taxon>
    </lineage>
</organism>
<dbReference type="RefSeq" id="WP_133608580.1">
    <property type="nucleotide sequence ID" value="NZ_SNXW01000004.1"/>
</dbReference>
<evidence type="ECO:0000256" key="15">
    <source>
        <dbReference type="ARBA" id="ARBA00048238"/>
    </source>
</evidence>
<evidence type="ECO:0000256" key="5">
    <source>
        <dbReference type="ARBA" id="ARBA00022723"/>
    </source>
</evidence>
<keyword evidence="6 17" id="KW-0547">Nucleotide-binding</keyword>
<evidence type="ECO:0000313" key="22">
    <source>
        <dbReference type="EMBL" id="TDP83811.1"/>
    </source>
</evidence>
<feature type="binding site" evidence="17">
    <location>
        <position position="399"/>
    </location>
    <ligand>
        <name>(6S)-NADPHX</name>
        <dbReference type="ChEBI" id="CHEBI:64076"/>
    </ligand>
</feature>
<reference evidence="22 23" key="1">
    <citation type="submission" date="2019-03" db="EMBL/GenBank/DDBJ databases">
        <title>Genomic Encyclopedia of Type Strains, Phase IV (KMG-IV): sequencing the most valuable type-strain genomes for metagenomic binning, comparative biology and taxonomic classification.</title>
        <authorList>
            <person name="Goeker M."/>
        </authorList>
    </citation>
    <scope>NUCLEOTIDE SEQUENCE [LARGE SCALE GENOMIC DNA]</scope>
    <source>
        <strain evidence="22 23">DSM 11901</strain>
    </source>
</reference>
<dbReference type="PROSITE" id="PS51385">
    <property type="entry name" value="YJEF_N"/>
    <property type="match status" value="1"/>
</dbReference>
<dbReference type="Proteomes" id="UP000294593">
    <property type="component" value="Unassembled WGS sequence"/>
</dbReference>
<feature type="binding site" evidence="18">
    <location>
        <begin position="144"/>
        <end position="150"/>
    </location>
    <ligand>
        <name>(6S)-NADPHX</name>
        <dbReference type="ChEBI" id="CHEBI:64076"/>
    </ligand>
</feature>
<comment type="catalytic activity">
    <reaction evidence="1 18 19">
        <text>(6R)-NADHX = (6S)-NADHX</text>
        <dbReference type="Rhea" id="RHEA:32215"/>
        <dbReference type="ChEBI" id="CHEBI:64074"/>
        <dbReference type="ChEBI" id="CHEBI:64075"/>
        <dbReference type="EC" id="5.1.99.6"/>
    </reaction>
</comment>
<keyword evidence="12 17" id="KW-0456">Lyase</keyword>
<dbReference type="Pfam" id="PF03853">
    <property type="entry name" value="YjeF_N"/>
    <property type="match status" value="1"/>
</dbReference>
<evidence type="ECO:0000256" key="6">
    <source>
        <dbReference type="ARBA" id="ARBA00022741"/>
    </source>
</evidence>
<dbReference type="InterPro" id="IPR029056">
    <property type="entry name" value="Ribokinase-like"/>
</dbReference>
<evidence type="ECO:0000256" key="13">
    <source>
        <dbReference type="ARBA" id="ARBA00023268"/>
    </source>
</evidence>
<feature type="binding site" evidence="18">
    <location>
        <position position="140"/>
    </location>
    <ligand>
        <name>K(+)</name>
        <dbReference type="ChEBI" id="CHEBI:29103"/>
    </ligand>
</feature>
<evidence type="ECO:0000256" key="1">
    <source>
        <dbReference type="ARBA" id="ARBA00000013"/>
    </source>
</evidence>
<dbReference type="SUPFAM" id="SSF53613">
    <property type="entry name" value="Ribokinase-like"/>
    <property type="match status" value="1"/>
</dbReference>
<evidence type="ECO:0000256" key="2">
    <source>
        <dbReference type="ARBA" id="ARBA00000909"/>
    </source>
</evidence>
<comment type="caution">
    <text evidence="22">The sequence shown here is derived from an EMBL/GenBank/DDBJ whole genome shotgun (WGS) entry which is preliminary data.</text>
</comment>
<dbReference type="GO" id="GO:0005524">
    <property type="term" value="F:ATP binding"/>
    <property type="evidence" value="ECO:0007669"/>
    <property type="project" value="UniProtKB-UniRule"/>
</dbReference>
<dbReference type="HAMAP" id="MF_01966">
    <property type="entry name" value="NADHX_epimerase"/>
    <property type="match status" value="1"/>
</dbReference>
<feature type="binding site" evidence="17">
    <location>
        <position position="342"/>
    </location>
    <ligand>
        <name>(6S)-NADPHX</name>
        <dbReference type="ChEBI" id="CHEBI:64076"/>
    </ligand>
</feature>
<comment type="similarity">
    <text evidence="4 19">In the C-terminal section; belongs to the NnrD/CARKD family.</text>
</comment>
<feature type="binding site" evidence="17">
    <location>
        <begin position="436"/>
        <end position="440"/>
    </location>
    <ligand>
        <name>AMP</name>
        <dbReference type="ChEBI" id="CHEBI:456215"/>
    </ligand>
</feature>
<dbReference type="NCBIfam" id="TIGR00196">
    <property type="entry name" value="yjeF_cterm"/>
    <property type="match status" value="1"/>
</dbReference>
<accession>A0A4R6RCB2</accession>
<evidence type="ECO:0000256" key="8">
    <source>
        <dbReference type="ARBA" id="ARBA00022857"/>
    </source>
</evidence>
<dbReference type="InterPro" id="IPR000631">
    <property type="entry name" value="CARKD"/>
</dbReference>
<evidence type="ECO:0000259" key="21">
    <source>
        <dbReference type="PROSITE" id="PS51385"/>
    </source>
</evidence>
<feature type="binding site" evidence="18">
    <location>
        <position position="58"/>
    </location>
    <ligand>
        <name>K(+)</name>
        <dbReference type="ChEBI" id="CHEBI:29103"/>
    </ligand>
</feature>
<keyword evidence="11 18" id="KW-0413">Isomerase</keyword>
<dbReference type="Gene3D" id="3.40.1190.20">
    <property type="match status" value="1"/>
</dbReference>
<evidence type="ECO:0000256" key="19">
    <source>
        <dbReference type="PIRNR" id="PIRNR017184"/>
    </source>
</evidence>
<dbReference type="PANTHER" id="PTHR12592">
    <property type="entry name" value="ATP-DEPENDENT (S)-NAD(P)H-HYDRATE DEHYDRATASE FAMILY MEMBER"/>
    <property type="match status" value="1"/>
</dbReference>
<dbReference type="PIRSF" id="PIRSF017184">
    <property type="entry name" value="Nnr"/>
    <property type="match status" value="1"/>
</dbReference>
<dbReference type="SUPFAM" id="SSF64153">
    <property type="entry name" value="YjeF N-terminal domain-like"/>
    <property type="match status" value="1"/>
</dbReference>
<evidence type="ECO:0000256" key="18">
    <source>
        <dbReference type="HAMAP-Rule" id="MF_01966"/>
    </source>
</evidence>
<comment type="function">
    <text evidence="17">Catalyzes the dehydration of the S-form of NAD(P)HX at the expense of ADP, which is converted to AMP. Together with NAD(P)HX epimerase, which catalyzes the epimerization of the S- and R-forms, the enzyme allows the repair of both epimers of NAD(P)HX, a damaged form of NAD(P)H that is a result of enzymatic or heat-dependent hydration.</text>
</comment>
<feature type="binding site" evidence="17">
    <location>
        <position position="273"/>
    </location>
    <ligand>
        <name>(6S)-NADPHX</name>
        <dbReference type="ChEBI" id="CHEBI:64076"/>
    </ligand>
</feature>
<dbReference type="InterPro" id="IPR017953">
    <property type="entry name" value="Carbohydrate_kinase_pred_CS"/>
</dbReference>
<dbReference type="Pfam" id="PF01256">
    <property type="entry name" value="Carb_kinase"/>
    <property type="match status" value="1"/>
</dbReference>
<evidence type="ECO:0000313" key="23">
    <source>
        <dbReference type="Proteomes" id="UP000294593"/>
    </source>
</evidence>
<proteinExistence type="inferred from homology"/>
<comment type="similarity">
    <text evidence="18">Belongs to the NnrE/AIBP family.</text>
</comment>
<keyword evidence="10 17" id="KW-0520">NAD</keyword>
<dbReference type="EMBL" id="SNXW01000004">
    <property type="protein sequence ID" value="TDP83811.1"/>
    <property type="molecule type" value="Genomic_DNA"/>
</dbReference>
<dbReference type="GO" id="GO:0110051">
    <property type="term" value="P:metabolite repair"/>
    <property type="evidence" value="ECO:0007669"/>
    <property type="project" value="TreeGrafter"/>
</dbReference>
<keyword evidence="13" id="KW-0511">Multifunctional enzyme</keyword>
<keyword evidence="7 17" id="KW-0067">ATP-binding</keyword>
<dbReference type="InterPro" id="IPR004443">
    <property type="entry name" value="YjeF_N_dom"/>
</dbReference>
<comment type="similarity">
    <text evidence="17">Belongs to the NnrD/CARKD family.</text>
</comment>
<dbReference type="PROSITE" id="PS01050">
    <property type="entry name" value="YJEF_C_2"/>
    <property type="match status" value="1"/>
</dbReference>
<evidence type="ECO:0000256" key="4">
    <source>
        <dbReference type="ARBA" id="ARBA00009524"/>
    </source>
</evidence>
<dbReference type="InterPro" id="IPR030677">
    <property type="entry name" value="Nnr"/>
</dbReference>
<evidence type="ECO:0000256" key="16">
    <source>
        <dbReference type="ARBA" id="ARBA00049209"/>
    </source>
</evidence>
<evidence type="ECO:0000256" key="3">
    <source>
        <dbReference type="ARBA" id="ARBA00006001"/>
    </source>
</evidence>
<comment type="catalytic activity">
    <reaction evidence="2 18 19">
        <text>(6R)-NADPHX = (6S)-NADPHX</text>
        <dbReference type="Rhea" id="RHEA:32227"/>
        <dbReference type="ChEBI" id="CHEBI:64076"/>
        <dbReference type="ChEBI" id="CHEBI:64077"/>
        <dbReference type="EC" id="5.1.99.6"/>
    </reaction>
</comment>
<dbReference type="CDD" id="cd01171">
    <property type="entry name" value="YXKO-related"/>
    <property type="match status" value="1"/>
</dbReference>
<dbReference type="PANTHER" id="PTHR12592:SF0">
    <property type="entry name" value="ATP-DEPENDENT (S)-NAD(P)H-HYDRATE DEHYDRATASE"/>
    <property type="match status" value="1"/>
</dbReference>
<evidence type="ECO:0000256" key="17">
    <source>
        <dbReference type="HAMAP-Rule" id="MF_01965"/>
    </source>
</evidence>
<feature type="binding site" evidence="18">
    <location>
        <position position="176"/>
    </location>
    <ligand>
        <name>K(+)</name>
        <dbReference type="ChEBI" id="CHEBI:29103"/>
    </ligand>
</feature>
<evidence type="ECO:0000256" key="9">
    <source>
        <dbReference type="ARBA" id="ARBA00022958"/>
    </source>
</evidence>
<comment type="cofactor">
    <cofactor evidence="18 19">
        <name>K(+)</name>
        <dbReference type="ChEBI" id="CHEBI:29103"/>
    </cofactor>
    <text evidence="18 19">Binds 1 potassium ion per subunit.</text>
</comment>
<feature type="domain" description="YjeF C-terminal" evidence="20">
    <location>
        <begin position="239"/>
        <end position="520"/>
    </location>
</feature>
<dbReference type="EC" id="4.2.1.136" evidence="19"/>
<feature type="binding site" evidence="18">
    <location>
        <position position="173"/>
    </location>
    <ligand>
        <name>(6S)-NADPHX</name>
        <dbReference type="ChEBI" id="CHEBI:64076"/>
    </ligand>
</feature>
<comment type="similarity">
    <text evidence="3 19">In the N-terminal section; belongs to the NnrE/AIBP family.</text>
</comment>
<comment type="function">
    <text evidence="18">Catalyzes the epimerization of the S- and R-forms of NAD(P)HX, a damaged form of NAD(P)H that is a result of enzymatic or heat-dependent hydration. This is a prerequisite for the S-specific NAD(P)H-hydrate dehydratase to allow the repair of both epimers of NAD(P)HX.</text>
</comment>
<sequence length="521" mass="53096">MSPDILTVAQMARTDATTIARGTPGFTLMQAAGRAVADAIVQRWSPRPVAVLCGPGNNGGDGWVVAQRLRAAGWPVTVASLVPPERLQGDAALAAQACLAAWPDVGDGPSGDLSGGLCDGQPGWQTLAPQALQGAALVVDALFGAGLSRALDGVAREVLDLAHVRGLPIVAVDVPSGVWGDDGQADGAVACALTVTFFRLKPAHALMPARALCGEVVVADIGIPDSVLPELGVQTWDNQPALWRSQWPQVDAAGHKYHRGHALVWSGPLMTGAARLSALAAARAGAGLTTVCVPQQAWAIHAAALTCVMVHPVAGEGATQWQSGLESLLEDHRLSAVLIGPGALGGTQPSGLKGLVLTVLASGRPVVLDADALTVFADDPALLFAAIAGHSRPVVLTPHEGEFARLFRDPSVGLTQDKLSRTRAAARLSGAVVLLKGADTVVATPDGRAAINRHAPPCLATAGSGDVLAGMILGLLTQGMPAWQAACAAVWLHGEAAAAFGPGLIADDLPGLIPQALKRLG</sequence>
<protein>
    <recommendedName>
        <fullName evidence="19">Bifunctional NAD(P)H-hydrate repair enzyme</fullName>
    </recommendedName>
    <alternativeName>
        <fullName evidence="19">Nicotinamide nucleotide repair protein</fullName>
    </alternativeName>
    <domain>
        <recommendedName>
            <fullName evidence="19">ADP-dependent (S)-NAD(P)H-hydrate dehydratase</fullName>
            <ecNumber evidence="19">4.2.1.136</ecNumber>
        </recommendedName>
        <alternativeName>
            <fullName evidence="19">ADP-dependent NAD(P)HX dehydratase</fullName>
        </alternativeName>
    </domain>
    <domain>
        <recommendedName>
            <fullName evidence="19">NAD(P)H-hydrate epimerase</fullName>
            <ecNumber evidence="19">5.1.99.6</ecNumber>
        </recommendedName>
    </domain>
</protein>
<comment type="catalytic activity">
    <reaction evidence="16 17 19">
        <text>(6S)-NADPHX + ADP = AMP + phosphate + NADPH + H(+)</text>
        <dbReference type="Rhea" id="RHEA:32235"/>
        <dbReference type="ChEBI" id="CHEBI:15378"/>
        <dbReference type="ChEBI" id="CHEBI:43474"/>
        <dbReference type="ChEBI" id="CHEBI:57783"/>
        <dbReference type="ChEBI" id="CHEBI:64076"/>
        <dbReference type="ChEBI" id="CHEBI:456215"/>
        <dbReference type="ChEBI" id="CHEBI:456216"/>
        <dbReference type="EC" id="4.2.1.136"/>
    </reaction>
</comment>
<dbReference type="AlphaFoldDB" id="A0A4R6RCB2"/>
<evidence type="ECO:0000256" key="14">
    <source>
        <dbReference type="ARBA" id="ARBA00025153"/>
    </source>
</evidence>
<evidence type="ECO:0000256" key="10">
    <source>
        <dbReference type="ARBA" id="ARBA00023027"/>
    </source>
</evidence>
<feature type="binding site" evidence="17">
    <location>
        <position position="465"/>
    </location>
    <ligand>
        <name>AMP</name>
        <dbReference type="ChEBI" id="CHEBI:456215"/>
    </ligand>
</feature>
<dbReference type="GO" id="GO:0052856">
    <property type="term" value="F:NAD(P)HX epimerase activity"/>
    <property type="evidence" value="ECO:0007669"/>
    <property type="project" value="UniProtKB-UniRule"/>
</dbReference>
<feature type="binding site" evidence="17">
    <location>
        <position position="466"/>
    </location>
    <ligand>
        <name>(6S)-NADPHX</name>
        <dbReference type="ChEBI" id="CHEBI:64076"/>
    </ligand>
</feature>
<evidence type="ECO:0000256" key="11">
    <source>
        <dbReference type="ARBA" id="ARBA00023235"/>
    </source>
</evidence>
<keyword evidence="8 17" id="KW-0521">NADP</keyword>
<dbReference type="HAMAP" id="MF_01965">
    <property type="entry name" value="NADHX_dehydratase"/>
    <property type="match status" value="1"/>
</dbReference>
<keyword evidence="23" id="KW-1185">Reference proteome</keyword>
<evidence type="ECO:0000256" key="12">
    <source>
        <dbReference type="ARBA" id="ARBA00023239"/>
    </source>
</evidence>
<feature type="domain" description="YjeF N-terminal" evidence="21">
    <location>
        <begin position="11"/>
        <end position="229"/>
    </location>
</feature>
<dbReference type="GO" id="GO:0046872">
    <property type="term" value="F:metal ion binding"/>
    <property type="evidence" value="ECO:0007669"/>
    <property type="project" value="UniProtKB-UniRule"/>
</dbReference>
<keyword evidence="5 18" id="KW-0479">Metal-binding</keyword>
<comment type="catalytic activity">
    <reaction evidence="15 17 19">
        <text>(6S)-NADHX + ADP = AMP + phosphate + NADH + H(+)</text>
        <dbReference type="Rhea" id="RHEA:32223"/>
        <dbReference type="ChEBI" id="CHEBI:15378"/>
        <dbReference type="ChEBI" id="CHEBI:43474"/>
        <dbReference type="ChEBI" id="CHEBI:57945"/>
        <dbReference type="ChEBI" id="CHEBI:64074"/>
        <dbReference type="ChEBI" id="CHEBI:456215"/>
        <dbReference type="ChEBI" id="CHEBI:456216"/>
        <dbReference type="EC" id="4.2.1.136"/>
    </reaction>
</comment>